<evidence type="ECO:0000256" key="1">
    <source>
        <dbReference type="ARBA" id="ARBA00010458"/>
    </source>
</evidence>
<organism evidence="5 6">
    <name type="scientific">Putridiphycobacter roseus</name>
    <dbReference type="NCBI Taxonomy" id="2219161"/>
    <lineage>
        <taxon>Bacteria</taxon>
        <taxon>Pseudomonadati</taxon>
        <taxon>Bacteroidota</taxon>
        <taxon>Flavobacteriia</taxon>
        <taxon>Flavobacteriales</taxon>
        <taxon>Crocinitomicaceae</taxon>
        <taxon>Putridiphycobacter</taxon>
    </lineage>
</organism>
<dbReference type="GO" id="GO:0006637">
    <property type="term" value="P:acyl-CoA metabolic process"/>
    <property type="evidence" value="ECO:0007669"/>
    <property type="project" value="TreeGrafter"/>
</dbReference>
<reference evidence="5 6" key="1">
    <citation type="submission" date="2018-06" db="EMBL/GenBank/DDBJ databases">
        <title>The draft genome sequence of Crocinitomix sp. SM1701.</title>
        <authorList>
            <person name="Zhang X."/>
        </authorList>
    </citation>
    <scope>NUCLEOTIDE SEQUENCE [LARGE SCALE GENOMIC DNA]</scope>
    <source>
        <strain evidence="5 6">SM1701</strain>
    </source>
</reference>
<evidence type="ECO:0000313" key="5">
    <source>
        <dbReference type="EMBL" id="PZE15717.1"/>
    </source>
</evidence>
<keyword evidence="6" id="KW-1185">Reference proteome</keyword>
<dbReference type="PANTHER" id="PTHR11049">
    <property type="entry name" value="ACYL COENZYME A THIOESTER HYDROLASE"/>
    <property type="match status" value="1"/>
</dbReference>
<evidence type="ECO:0000313" key="6">
    <source>
        <dbReference type="Proteomes" id="UP000249248"/>
    </source>
</evidence>
<dbReference type="Pfam" id="PF03061">
    <property type="entry name" value="4HBT"/>
    <property type="match status" value="1"/>
</dbReference>
<dbReference type="CDD" id="cd03442">
    <property type="entry name" value="BFIT_BACH"/>
    <property type="match status" value="1"/>
</dbReference>
<dbReference type="RefSeq" id="WP_111064631.1">
    <property type="nucleotide sequence ID" value="NZ_JBHUCU010000013.1"/>
</dbReference>
<dbReference type="AlphaFoldDB" id="A0A2W1MV71"/>
<comment type="caution">
    <text evidence="5">The sequence shown here is derived from an EMBL/GenBank/DDBJ whole genome shotgun (WGS) entry which is preliminary data.</text>
</comment>
<dbReference type="SUPFAM" id="SSF54637">
    <property type="entry name" value="Thioesterase/thiol ester dehydrase-isomerase"/>
    <property type="match status" value="1"/>
</dbReference>
<dbReference type="InterPro" id="IPR029069">
    <property type="entry name" value="HotDog_dom_sf"/>
</dbReference>
<evidence type="ECO:0000256" key="3">
    <source>
        <dbReference type="PROSITE-ProRule" id="PRU01106"/>
    </source>
</evidence>
<dbReference type="InterPro" id="IPR006683">
    <property type="entry name" value="Thioestr_dom"/>
</dbReference>
<dbReference type="PROSITE" id="PS51770">
    <property type="entry name" value="HOTDOG_ACOT"/>
    <property type="match status" value="1"/>
</dbReference>
<dbReference type="EMBL" id="QKSB01000018">
    <property type="protein sequence ID" value="PZE15717.1"/>
    <property type="molecule type" value="Genomic_DNA"/>
</dbReference>
<dbReference type="Gene3D" id="3.10.129.10">
    <property type="entry name" value="Hotdog Thioesterase"/>
    <property type="match status" value="1"/>
</dbReference>
<sequence>MKIGANNMRHLSTKMCMTRDIGVHGNLFGGSLISWLDEVAATWSCDLCRNPNMVTVKINEMVFQRPVKVGNQVSIYGKVKDVGNSSITLYIEAKTKNFYSGEEELVCSTIFIFVRIGDNGKATNINPDVKENLMTLI</sequence>
<dbReference type="GO" id="GO:0052816">
    <property type="term" value="F:long-chain fatty acyl-CoA hydrolase activity"/>
    <property type="evidence" value="ECO:0007669"/>
    <property type="project" value="TreeGrafter"/>
</dbReference>
<evidence type="ECO:0000259" key="4">
    <source>
        <dbReference type="PROSITE" id="PS51770"/>
    </source>
</evidence>
<dbReference type="OrthoDB" id="9791628at2"/>
<dbReference type="InterPro" id="IPR033120">
    <property type="entry name" value="HOTDOG_ACOT"/>
</dbReference>
<name>A0A2W1MV71_9FLAO</name>
<accession>A0A2W1MV71</accession>
<protein>
    <submittedName>
        <fullName evidence="5">Acyl-CoA thioesterase</fullName>
    </submittedName>
</protein>
<gene>
    <name evidence="5" type="ORF">DNU06_16605</name>
</gene>
<evidence type="ECO:0000256" key="2">
    <source>
        <dbReference type="ARBA" id="ARBA00022801"/>
    </source>
</evidence>
<dbReference type="InterPro" id="IPR040170">
    <property type="entry name" value="Cytosol_ACT"/>
</dbReference>
<keyword evidence="2 3" id="KW-0378">Hydrolase</keyword>
<proteinExistence type="inferred from homology"/>
<dbReference type="Proteomes" id="UP000249248">
    <property type="component" value="Unassembled WGS sequence"/>
</dbReference>
<comment type="similarity">
    <text evidence="1">Belongs to the acyl coenzyme A hydrolase family.</text>
</comment>
<feature type="domain" description="HotDog ACOT-type" evidence="4">
    <location>
        <begin position="6"/>
        <end position="119"/>
    </location>
</feature>
<dbReference type="PANTHER" id="PTHR11049:SF5">
    <property type="entry name" value="ACYL-COA THIOESTER HYDROLASE YCIA"/>
    <property type="match status" value="1"/>
</dbReference>
<dbReference type="GO" id="GO:0005829">
    <property type="term" value="C:cytosol"/>
    <property type="evidence" value="ECO:0007669"/>
    <property type="project" value="TreeGrafter"/>
</dbReference>
<dbReference type="GO" id="GO:0009062">
    <property type="term" value="P:fatty acid catabolic process"/>
    <property type="evidence" value="ECO:0007669"/>
    <property type="project" value="TreeGrafter"/>
</dbReference>